<reference evidence="1" key="1">
    <citation type="journal article" date="2015" name="Nature">
        <title>Complex archaea that bridge the gap between prokaryotes and eukaryotes.</title>
        <authorList>
            <person name="Spang A."/>
            <person name="Saw J.H."/>
            <person name="Jorgensen S.L."/>
            <person name="Zaremba-Niedzwiedzka K."/>
            <person name="Martijn J."/>
            <person name="Lind A.E."/>
            <person name="van Eijk R."/>
            <person name="Schleper C."/>
            <person name="Guy L."/>
            <person name="Ettema T.J."/>
        </authorList>
    </citation>
    <scope>NUCLEOTIDE SEQUENCE</scope>
</reference>
<proteinExistence type="predicted"/>
<accession>A0A0F9HDX1</accession>
<sequence length="694" mass="79194">RFCSEENNKAKQITATYALADPDMQFAVGDEVNAQGELRVAPKKFAESIGKLAIDKSKVTPGVTYAMIPVNKDEHGNIVYIPAPMQSMRPKDYVHIEGVVTSDTTKLLKDFADNTVDSVVSAVDIFINRKSLNAEQNRIVTALKNNGYDVTTVKGLKKYVNNFFYTFDNIYDLDDDKVGGPLRAFLRDSPPGNNVLNISEFYIGYGETGTNENVYLARILKGGDVLTHAINVNDNELKKNNRIETKQFLDGLRSNIKGQFLRTNLNNLNTKKKFSLPFIIKGDVKTETWDDYNHYVKHTLRSDVMGFYDEKNQMYYYGIQPIIETDTDYLSTKKNRKTIEDILKSVNDGQIPDEIAAQHKEKSTDTIVINTQVGEWELVELNETKTLLKPKYKKGDEVKELKIKFKGKTQTSIESEIRDQLIDITEEEKTSDLSEDTLNILDNFEESEYTDDFDSIKRNNETDKLEVRYGVRVNKELKKHPKARYKEILAKLVSINKDLAEKFDEYKAHVVKIRDVNNREYYGIEIYRLEYATGNIFDSFKRTKGKTAKETFGKTIAGDIYIADLPLSIQNSVVESIASLFLDNMRRAEDVSGSEALAVENAVKKQYEDIQRYITELTVSLKKNPNKKVERVLGHMMTISNSYDALANMAIRSLSATNIVNAREFKVSIVENKPKIEHLENKELAIEELQEQET</sequence>
<organism evidence="1">
    <name type="scientific">marine sediment metagenome</name>
    <dbReference type="NCBI Taxonomy" id="412755"/>
    <lineage>
        <taxon>unclassified sequences</taxon>
        <taxon>metagenomes</taxon>
        <taxon>ecological metagenomes</taxon>
    </lineage>
</organism>
<comment type="caution">
    <text evidence="1">The sequence shown here is derived from an EMBL/GenBank/DDBJ whole genome shotgun (WGS) entry which is preliminary data.</text>
</comment>
<feature type="non-terminal residue" evidence="1">
    <location>
        <position position="694"/>
    </location>
</feature>
<gene>
    <name evidence="1" type="ORF">LCGC14_2076420</name>
</gene>
<dbReference type="EMBL" id="LAZR01025007">
    <property type="protein sequence ID" value="KKL73287.1"/>
    <property type="molecule type" value="Genomic_DNA"/>
</dbReference>
<name>A0A0F9HDX1_9ZZZZ</name>
<dbReference type="AlphaFoldDB" id="A0A0F9HDX1"/>
<protein>
    <submittedName>
        <fullName evidence="1">Uncharacterized protein</fullName>
    </submittedName>
</protein>
<feature type="non-terminal residue" evidence="1">
    <location>
        <position position="1"/>
    </location>
</feature>
<evidence type="ECO:0000313" key="1">
    <source>
        <dbReference type="EMBL" id="KKL73287.1"/>
    </source>
</evidence>